<reference evidence="1" key="2">
    <citation type="submission" date="2021-08" db="EMBL/GenBank/DDBJ databases">
        <authorList>
            <person name="Tani A."/>
            <person name="Ola A."/>
            <person name="Ogura Y."/>
            <person name="Katsura K."/>
            <person name="Hayashi T."/>
        </authorList>
    </citation>
    <scope>NUCLEOTIDE SEQUENCE</scope>
    <source>
        <strain evidence="1">DSM 16372</strain>
    </source>
</reference>
<protein>
    <submittedName>
        <fullName evidence="1">Uncharacterized protein</fullName>
    </submittedName>
</protein>
<evidence type="ECO:0000313" key="1">
    <source>
        <dbReference type="EMBL" id="GJD92704.1"/>
    </source>
</evidence>
<dbReference type="AlphaFoldDB" id="A0AAV4ZVT9"/>
<keyword evidence="2" id="KW-1185">Reference proteome</keyword>
<accession>A0AAV4ZVT9</accession>
<evidence type="ECO:0000313" key="2">
    <source>
        <dbReference type="Proteomes" id="UP001055247"/>
    </source>
</evidence>
<sequence>MTMAPTAWAIKWREALERADYNRFYPDVHFQDAADHACLPSSVILY</sequence>
<comment type="caution">
    <text evidence="1">The sequence shown here is derived from an EMBL/GenBank/DDBJ whole genome shotgun (WGS) entry which is preliminary data.</text>
</comment>
<dbReference type="EMBL" id="BPQO01000056">
    <property type="protein sequence ID" value="GJD92704.1"/>
    <property type="molecule type" value="Genomic_DNA"/>
</dbReference>
<reference evidence="1" key="1">
    <citation type="journal article" date="2016" name="Front. Microbiol.">
        <title>Genome Sequence of the Piezophilic, Mesophilic Sulfate-Reducing Bacterium Desulfovibrio indicus J2T.</title>
        <authorList>
            <person name="Cao J."/>
            <person name="Maignien L."/>
            <person name="Shao Z."/>
            <person name="Alain K."/>
            <person name="Jebbar M."/>
        </authorList>
    </citation>
    <scope>NUCLEOTIDE SEQUENCE</scope>
    <source>
        <strain evidence="1">DSM 16372</strain>
    </source>
</reference>
<organism evidence="1 2">
    <name type="scientific">Methylobacterium hispanicum</name>
    <dbReference type="NCBI Taxonomy" id="270350"/>
    <lineage>
        <taxon>Bacteria</taxon>
        <taxon>Pseudomonadati</taxon>
        <taxon>Pseudomonadota</taxon>
        <taxon>Alphaproteobacteria</taxon>
        <taxon>Hyphomicrobiales</taxon>
        <taxon>Methylobacteriaceae</taxon>
        <taxon>Methylobacterium</taxon>
    </lineage>
</organism>
<name>A0AAV4ZVT9_9HYPH</name>
<dbReference type="Proteomes" id="UP001055247">
    <property type="component" value="Unassembled WGS sequence"/>
</dbReference>
<proteinExistence type="predicted"/>
<gene>
    <name evidence="1" type="ORF">BHAOGJBA_6260</name>
</gene>